<dbReference type="Gene3D" id="2.170.210.20">
    <property type="entry name" value="Spindle assembly abnormal protein 6, N-terminal domain"/>
    <property type="match status" value="1"/>
</dbReference>
<dbReference type="PANTHER" id="PTHR44281">
    <property type="entry name" value="SPINDLE ASSEMBLY ABNORMAL PROTEIN 6 HOMOLOG"/>
    <property type="match status" value="1"/>
</dbReference>
<evidence type="ECO:0000313" key="8">
    <source>
        <dbReference type="EMBL" id="VDN05780.1"/>
    </source>
</evidence>
<feature type="coiled-coil region" evidence="6">
    <location>
        <begin position="340"/>
        <end position="402"/>
    </location>
</feature>
<dbReference type="AlphaFoldDB" id="A0A0N5D5H1"/>
<evidence type="ECO:0000313" key="10">
    <source>
        <dbReference type="WBParaSite" id="TCLT_0000825301-mRNA-1"/>
    </source>
</evidence>
<dbReference type="PANTHER" id="PTHR44281:SF2">
    <property type="entry name" value="SPINDLE ASSEMBLY ABNORMAL PROTEIN 6 HOMOLOG"/>
    <property type="match status" value="1"/>
</dbReference>
<comment type="subcellular location">
    <subcellularLocation>
        <location evidence="1">Cytoplasm</location>
        <location evidence="1">Cytoskeleton</location>
        <location evidence="1">Microtubule organizing center</location>
        <location evidence="1">Centrosome</location>
    </subcellularLocation>
</comment>
<feature type="coiled-coil region" evidence="6">
    <location>
        <begin position="212"/>
        <end position="309"/>
    </location>
</feature>
<evidence type="ECO:0000259" key="7">
    <source>
        <dbReference type="Pfam" id="PF16531"/>
    </source>
</evidence>
<dbReference type="GO" id="GO:0005814">
    <property type="term" value="C:centriole"/>
    <property type="evidence" value="ECO:0007669"/>
    <property type="project" value="TreeGrafter"/>
</dbReference>
<evidence type="ECO:0000256" key="4">
    <source>
        <dbReference type="ARBA" id="ARBA00023212"/>
    </source>
</evidence>
<protein>
    <submittedName>
        <fullName evidence="10">SAS-6_N domain-containing protein</fullName>
    </submittedName>
</protein>
<evidence type="ECO:0000313" key="9">
    <source>
        <dbReference type="Proteomes" id="UP000276776"/>
    </source>
</evidence>
<accession>A0A0N5D5H1</accession>
<dbReference type="Pfam" id="PF16531">
    <property type="entry name" value="SAS-6_N"/>
    <property type="match status" value="1"/>
</dbReference>
<dbReference type="GO" id="GO:0007099">
    <property type="term" value="P:centriole replication"/>
    <property type="evidence" value="ECO:0007669"/>
    <property type="project" value="TreeGrafter"/>
</dbReference>
<dbReference type="EMBL" id="UYYF01004604">
    <property type="protein sequence ID" value="VDN05780.1"/>
    <property type="molecule type" value="Genomic_DNA"/>
</dbReference>
<feature type="domain" description="Spindle assembly abnormal protein 6 N-terminal" evidence="7">
    <location>
        <begin position="6"/>
        <end position="107"/>
    </location>
</feature>
<reference evidence="10" key="1">
    <citation type="submission" date="2017-02" db="UniProtKB">
        <authorList>
            <consortium name="WormBaseParasite"/>
        </authorList>
    </citation>
    <scope>IDENTIFICATION</scope>
</reference>
<dbReference type="Proteomes" id="UP000276776">
    <property type="component" value="Unassembled WGS sequence"/>
</dbReference>
<dbReference type="WBParaSite" id="TCLT_0000825301-mRNA-1">
    <property type="protein sequence ID" value="TCLT_0000825301-mRNA-1"/>
    <property type="gene ID" value="TCLT_0000825301"/>
</dbReference>
<evidence type="ECO:0000256" key="5">
    <source>
        <dbReference type="ARBA" id="ARBA00023306"/>
    </source>
</evidence>
<reference evidence="8 9" key="2">
    <citation type="submission" date="2018-11" db="EMBL/GenBank/DDBJ databases">
        <authorList>
            <consortium name="Pathogen Informatics"/>
        </authorList>
    </citation>
    <scope>NUCLEOTIDE SEQUENCE [LARGE SCALE GENOMIC DNA]</scope>
</reference>
<dbReference type="OMA" id="GKMGFKW"/>
<evidence type="ECO:0000256" key="1">
    <source>
        <dbReference type="ARBA" id="ARBA00004300"/>
    </source>
</evidence>
<keyword evidence="9" id="KW-1185">Reference proteome</keyword>
<dbReference type="GO" id="GO:0005813">
    <property type="term" value="C:centrosome"/>
    <property type="evidence" value="ECO:0007669"/>
    <property type="project" value="UniProtKB-SubCell"/>
</dbReference>
<proteinExistence type="predicted"/>
<dbReference type="InterPro" id="IPR038558">
    <property type="entry name" value="SAS-6_N_sf"/>
</dbReference>
<sequence length="498" mass="57995">MNVIFKIDERQNRAEKEYMFCISRSDDPLFIYTLTLRRTDYESLKRDQELDVDFDAFPKKIIDFITSLDSSSGSYLRGNGHNDNDTFRFELVGKMGFKWVTILSLSLQKLTDKALTMHLAEKILKDKEYLKEMDALRDLFLAEQADNNSLRNSLLMKETIHEESMRKWDEERSEITECVKKLEVLNEELTADKELQSLIMAYALQLNQLFNLQMLTQEVSTLKEEAVDFRDRIDDLMEQLNQLEGRIQFFTEELAASENRFRNSEQRKEELELELRDKEEETRGRVLQLRELRDAINDVGKENDELCEKMVFLKKDRDHWQSEHNKAVSIIKKLYGDKTRRDVSGEYEHLNEKVIELEKDLVEREKTINDLRNWNAELKKKLENASSECENAKKDAEAWKVKCDRKESVINDLIQSRRSSPVVSPLQQTGSNFGNVTPSFYPRVLGVANWTAQITTPLRNVGAVSKTTDQQKENELNSVAVTPPTGPQILLGMAKEKI</sequence>
<keyword evidence="3 6" id="KW-0175">Coiled coil</keyword>
<gene>
    <name evidence="8" type="ORF">TCLT_LOCUS8242</name>
</gene>
<evidence type="ECO:0000256" key="3">
    <source>
        <dbReference type="ARBA" id="ARBA00023054"/>
    </source>
</evidence>
<dbReference type="STRING" id="103827.A0A0N5D5H1"/>
<dbReference type="InterPro" id="IPR032396">
    <property type="entry name" value="SAS-6_N"/>
</dbReference>
<keyword evidence="5" id="KW-0131">Cell cycle</keyword>
<dbReference type="OrthoDB" id="49058at2759"/>
<evidence type="ECO:0000256" key="6">
    <source>
        <dbReference type="SAM" id="Coils"/>
    </source>
</evidence>
<name>A0A0N5D5H1_THECL</name>
<keyword evidence="2" id="KW-0963">Cytoplasm</keyword>
<organism evidence="10">
    <name type="scientific">Thelazia callipaeda</name>
    <name type="common">Oriental eyeworm</name>
    <name type="synonym">Parasitic nematode</name>
    <dbReference type="NCBI Taxonomy" id="103827"/>
    <lineage>
        <taxon>Eukaryota</taxon>
        <taxon>Metazoa</taxon>
        <taxon>Ecdysozoa</taxon>
        <taxon>Nematoda</taxon>
        <taxon>Chromadorea</taxon>
        <taxon>Rhabditida</taxon>
        <taxon>Spirurina</taxon>
        <taxon>Spiruromorpha</taxon>
        <taxon>Thelazioidea</taxon>
        <taxon>Thelaziidae</taxon>
        <taxon>Thelazia</taxon>
    </lineage>
</organism>
<evidence type="ECO:0000256" key="2">
    <source>
        <dbReference type="ARBA" id="ARBA00022490"/>
    </source>
</evidence>
<keyword evidence="4" id="KW-0206">Cytoskeleton</keyword>